<comment type="caution">
    <text evidence="12">The sequence shown here is derived from an EMBL/GenBank/DDBJ whole genome shotgun (WGS) entry which is preliminary data.</text>
</comment>
<dbReference type="PANTHER" id="PTHR13050">
    <property type="entry name" value="USE1-LIKE PROTEIN"/>
    <property type="match status" value="1"/>
</dbReference>
<feature type="region of interest" description="Disordered" evidence="10">
    <location>
        <begin position="91"/>
        <end position="182"/>
    </location>
</feature>
<sequence>MELAVHPYRHDEINLKRLVRRLEKSTSEQEWQGPVDDFVWIKAQRTLQIIKHARKLLKNVDLYDEDPTPQKVQQRDEIRKSIDHAEVFMKEAEQRTRPKPTRPEPMLPHLPIPPLPSEGAETKKDPALPGETPLTPPADDLLLPADTPVHRSSSSFSFPTPTTLIPSNLSKSSSDTASSTGAAPRFLQNSTALQQELSEQLAQMATQLKRNALHFSDSLAKDQAVVEDTQQKLEGNFDVMQKERIRLRDHKGKSTSTTCLVVLIIVTVLLLFMLMVSIIRFT</sequence>
<keyword evidence="6" id="KW-0931">ER-Golgi transport</keyword>
<evidence type="ECO:0000256" key="8">
    <source>
        <dbReference type="ARBA" id="ARBA00022989"/>
    </source>
</evidence>
<dbReference type="EMBL" id="MU150717">
    <property type="protein sequence ID" value="KAF9455376.1"/>
    <property type="molecule type" value="Genomic_DNA"/>
</dbReference>
<dbReference type="Proteomes" id="UP000807353">
    <property type="component" value="Unassembled WGS sequence"/>
</dbReference>
<dbReference type="Pfam" id="PF09753">
    <property type="entry name" value="Use1"/>
    <property type="match status" value="1"/>
</dbReference>
<dbReference type="GO" id="GO:0006890">
    <property type="term" value="P:retrograde vesicle-mediated transport, Golgi to endoplasmic reticulum"/>
    <property type="evidence" value="ECO:0007669"/>
    <property type="project" value="TreeGrafter"/>
</dbReference>
<feature type="compositionally biased region" description="Low complexity" evidence="10">
    <location>
        <begin position="137"/>
        <end position="179"/>
    </location>
</feature>
<evidence type="ECO:0000256" key="11">
    <source>
        <dbReference type="SAM" id="Phobius"/>
    </source>
</evidence>
<dbReference type="InterPro" id="IPR019150">
    <property type="entry name" value="Vesicle_transport_protein_Use1"/>
</dbReference>
<evidence type="ECO:0000256" key="2">
    <source>
        <dbReference type="ARBA" id="ARBA00007891"/>
    </source>
</evidence>
<dbReference type="GO" id="GO:0005789">
    <property type="term" value="C:endoplasmic reticulum membrane"/>
    <property type="evidence" value="ECO:0007669"/>
    <property type="project" value="UniProtKB-SubCell"/>
</dbReference>
<proteinExistence type="inferred from homology"/>
<keyword evidence="13" id="KW-1185">Reference proteome</keyword>
<dbReference type="GO" id="GO:0015031">
    <property type="term" value="P:protein transport"/>
    <property type="evidence" value="ECO:0007669"/>
    <property type="project" value="UniProtKB-KW"/>
</dbReference>
<evidence type="ECO:0000313" key="13">
    <source>
        <dbReference type="Proteomes" id="UP000807353"/>
    </source>
</evidence>
<keyword evidence="8 11" id="KW-1133">Transmembrane helix</keyword>
<evidence type="ECO:0000256" key="7">
    <source>
        <dbReference type="ARBA" id="ARBA00022927"/>
    </source>
</evidence>
<evidence type="ECO:0000256" key="9">
    <source>
        <dbReference type="ARBA" id="ARBA00023136"/>
    </source>
</evidence>
<reference evidence="12" key="1">
    <citation type="submission" date="2020-11" db="EMBL/GenBank/DDBJ databases">
        <authorList>
            <consortium name="DOE Joint Genome Institute"/>
            <person name="Ahrendt S."/>
            <person name="Riley R."/>
            <person name="Andreopoulos W."/>
            <person name="Labutti K."/>
            <person name="Pangilinan J."/>
            <person name="Ruiz-Duenas F.J."/>
            <person name="Barrasa J.M."/>
            <person name="Sanchez-Garcia M."/>
            <person name="Camarero S."/>
            <person name="Miyauchi S."/>
            <person name="Serrano A."/>
            <person name="Linde D."/>
            <person name="Babiker R."/>
            <person name="Drula E."/>
            <person name="Ayuso-Fernandez I."/>
            <person name="Pacheco R."/>
            <person name="Padilla G."/>
            <person name="Ferreira P."/>
            <person name="Barriuso J."/>
            <person name="Kellner H."/>
            <person name="Castanera R."/>
            <person name="Alfaro M."/>
            <person name="Ramirez L."/>
            <person name="Pisabarro A.G."/>
            <person name="Kuo A."/>
            <person name="Tritt A."/>
            <person name="Lipzen A."/>
            <person name="He G."/>
            <person name="Yan M."/>
            <person name="Ng V."/>
            <person name="Cullen D."/>
            <person name="Martin F."/>
            <person name="Rosso M.-N."/>
            <person name="Henrissat B."/>
            <person name="Hibbett D."/>
            <person name="Martinez A.T."/>
            <person name="Grigoriev I.V."/>
        </authorList>
    </citation>
    <scope>NUCLEOTIDE SEQUENCE</scope>
    <source>
        <strain evidence="12">CBS 247.69</strain>
    </source>
</reference>
<comment type="similarity">
    <text evidence="2">Belongs to the USE1 family.</text>
</comment>
<dbReference type="AlphaFoldDB" id="A0A9P6C7Q1"/>
<keyword evidence="4 11" id="KW-0812">Transmembrane</keyword>
<keyword evidence="9 11" id="KW-0472">Membrane</keyword>
<evidence type="ECO:0000256" key="10">
    <source>
        <dbReference type="SAM" id="MobiDB-lite"/>
    </source>
</evidence>
<organism evidence="12 13">
    <name type="scientific">Collybia nuda</name>
    <dbReference type="NCBI Taxonomy" id="64659"/>
    <lineage>
        <taxon>Eukaryota</taxon>
        <taxon>Fungi</taxon>
        <taxon>Dikarya</taxon>
        <taxon>Basidiomycota</taxon>
        <taxon>Agaricomycotina</taxon>
        <taxon>Agaricomycetes</taxon>
        <taxon>Agaricomycetidae</taxon>
        <taxon>Agaricales</taxon>
        <taxon>Tricholomatineae</taxon>
        <taxon>Clitocybaceae</taxon>
        <taxon>Collybia</taxon>
    </lineage>
</organism>
<feature type="transmembrane region" description="Helical" evidence="11">
    <location>
        <begin position="260"/>
        <end position="279"/>
    </location>
</feature>
<accession>A0A9P6C7Q1</accession>
<protein>
    <submittedName>
        <fullName evidence="12">Uncharacterized protein</fullName>
    </submittedName>
</protein>
<evidence type="ECO:0000256" key="5">
    <source>
        <dbReference type="ARBA" id="ARBA00022824"/>
    </source>
</evidence>
<keyword evidence="3" id="KW-0813">Transport</keyword>
<evidence type="ECO:0000256" key="1">
    <source>
        <dbReference type="ARBA" id="ARBA00004163"/>
    </source>
</evidence>
<gene>
    <name evidence="12" type="ORF">BDZ94DRAFT_1293186</name>
</gene>
<dbReference type="OrthoDB" id="4506189at2759"/>
<keyword evidence="7" id="KW-0653">Protein transport</keyword>
<dbReference type="CDD" id="cd15860">
    <property type="entry name" value="SNARE_USE1"/>
    <property type="match status" value="1"/>
</dbReference>
<evidence type="ECO:0000256" key="4">
    <source>
        <dbReference type="ARBA" id="ARBA00022692"/>
    </source>
</evidence>
<name>A0A9P6C7Q1_9AGAR</name>
<dbReference type="GO" id="GO:0005484">
    <property type="term" value="F:SNAP receptor activity"/>
    <property type="evidence" value="ECO:0007669"/>
    <property type="project" value="TreeGrafter"/>
</dbReference>
<evidence type="ECO:0000256" key="6">
    <source>
        <dbReference type="ARBA" id="ARBA00022892"/>
    </source>
</evidence>
<comment type="subcellular location">
    <subcellularLocation>
        <location evidence="1">Endoplasmic reticulum membrane</location>
        <topology evidence="1">Single-pass type IV membrane protein</topology>
    </subcellularLocation>
</comment>
<keyword evidence="5" id="KW-0256">Endoplasmic reticulum</keyword>
<feature type="compositionally biased region" description="Pro residues" evidence="10">
    <location>
        <begin position="103"/>
        <end position="116"/>
    </location>
</feature>
<dbReference type="PANTHER" id="PTHR13050:SF7">
    <property type="entry name" value="VESICLE TRANSPORT PROTEIN USE1"/>
    <property type="match status" value="1"/>
</dbReference>
<evidence type="ECO:0000256" key="3">
    <source>
        <dbReference type="ARBA" id="ARBA00022448"/>
    </source>
</evidence>
<dbReference type="GO" id="GO:0031201">
    <property type="term" value="C:SNARE complex"/>
    <property type="evidence" value="ECO:0007669"/>
    <property type="project" value="TreeGrafter"/>
</dbReference>
<evidence type="ECO:0000313" key="12">
    <source>
        <dbReference type="EMBL" id="KAF9455376.1"/>
    </source>
</evidence>